<evidence type="ECO:0000256" key="4">
    <source>
        <dbReference type="PROSITE-ProRule" id="PRU00335"/>
    </source>
</evidence>
<keyword evidence="7" id="KW-1185">Reference proteome</keyword>
<protein>
    <recommendedName>
        <fullName evidence="5">HTH tetR-type domain-containing protein</fullName>
    </recommendedName>
</protein>
<accession>A0ABN3UKG0</accession>
<dbReference type="Proteomes" id="UP001501842">
    <property type="component" value="Unassembled WGS sequence"/>
</dbReference>
<proteinExistence type="predicted"/>
<dbReference type="EMBL" id="BAAATZ010000029">
    <property type="protein sequence ID" value="GAA2734606.1"/>
    <property type="molecule type" value="Genomic_DNA"/>
</dbReference>
<dbReference type="InterPro" id="IPR009057">
    <property type="entry name" value="Homeodomain-like_sf"/>
</dbReference>
<dbReference type="PROSITE" id="PS50977">
    <property type="entry name" value="HTH_TETR_2"/>
    <property type="match status" value="1"/>
</dbReference>
<dbReference type="InterPro" id="IPR001647">
    <property type="entry name" value="HTH_TetR"/>
</dbReference>
<name>A0ABN3UKG0_9ACTN</name>
<dbReference type="Gene3D" id="1.10.357.10">
    <property type="entry name" value="Tetracycline Repressor, domain 2"/>
    <property type="match status" value="1"/>
</dbReference>
<dbReference type="Pfam" id="PF00440">
    <property type="entry name" value="TetR_N"/>
    <property type="match status" value="1"/>
</dbReference>
<evidence type="ECO:0000313" key="7">
    <source>
        <dbReference type="Proteomes" id="UP001501842"/>
    </source>
</evidence>
<dbReference type="InterPro" id="IPR036271">
    <property type="entry name" value="Tet_transcr_reg_TetR-rel_C_sf"/>
</dbReference>
<feature type="DNA-binding region" description="H-T-H motif" evidence="4">
    <location>
        <begin position="29"/>
        <end position="48"/>
    </location>
</feature>
<reference evidence="6 7" key="1">
    <citation type="journal article" date="2019" name="Int. J. Syst. Evol. Microbiol.">
        <title>The Global Catalogue of Microorganisms (GCM) 10K type strain sequencing project: providing services to taxonomists for standard genome sequencing and annotation.</title>
        <authorList>
            <consortium name="The Broad Institute Genomics Platform"/>
            <consortium name="The Broad Institute Genome Sequencing Center for Infectious Disease"/>
            <person name="Wu L."/>
            <person name="Ma J."/>
        </authorList>
    </citation>
    <scope>NUCLEOTIDE SEQUENCE [LARGE SCALE GENOMIC DNA]</scope>
    <source>
        <strain evidence="6 7">JCM 8201</strain>
    </source>
</reference>
<keyword evidence="3" id="KW-0804">Transcription</keyword>
<dbReference type="PANTHER" id="PTHR30055:SF234">
    <property type="entry name" value="HTH-TYPE TRANSCRIPTIONAL REGULATOR BETI"/>
    <property type="match status" value="1"/>
</dbReference>
<evidence type="ECO:0000256" key="2">
    <source>
        <dbReference type="ARBA" id="ARBA00023125"/>
    </source>
</evidence>
<dbReference type="PANTHER" id="PTHR30055">
    <property type="entry name" value="HTH-TYPE TRANSCRIPTIONAL REGULATOR RUTR"/>
    <property type="match status" value="1"/>
</dbReference>
<dbReference type="RefSeq" id="WP_344454853.1">
    <property type="nucleotide sequence ID" value="NZ_BAAATZ010000029.1"/>
</dbReference>
<gene>
    <name evidence="6" type="ORF">GCM10010439_57390</name>
</gene>
<evidence type="ECO:0000259" key="5">
    <source>
        <dbReference type="PROSITE" id="PS50977"/>
    </source>
</evidence>
<evidence type="ECO:0000256" key="1">
    <source>
        <dbReference type="ARBA" id="ARBA00023015"/>
    </source>
</evidence>
<dbReference type="InterPro" id="IPR050109">
    <property type="entry name" value="HTH-type_TetR-like_transc_reg"/>
</dbReference>
<keyword evidence="1" id="KW-0805">Transcription regulation</keyword>
<evidence type="ECO:0000256" key="3">
    <source>
        <dbReference type="ARBA" id="ARBA00023163"/>
    </source>
</evidence>
<organism evidence="6 7">
    <name type="scientific">Actinocorallia aurantiaca</name>
    <dbReference type="NCBI Taxonomy" id="46204"/>
    <lineage>
        <taxon>Bacteria</taxon>
        <taxon>Bacillati</taxon>
        <taxon>Actinomycetota</taxon>
        <taxon>Actinomycetes</taxon>
        <taxon>Streptosporangiales</taxon>
        <taxon>Thermomonosporaceae</taxon>
        <taxon>Actinocorallia</taxon>
    </lineage>
</organism>
<keyword evidence="2 4" id="KW-0238">DNA-binding</keyword>
<comment type="caution">
    <text evidence="6">The sequence shown here is derived from an EMBL/GenBank/DDBJ whole genome shotgun (WGS) entry which is preliminary data.</text>
</comment>
<sequence>MSVPDVSVRDSLLSAGKRLFAELGYDQTTNEMIAEIAGVPVESIAREFGDRRYLYLEVFRQAQAEDGALLERFAGMGSDRASYHRFLDAYLDHLYEYPENAALTVQRWMNDATDFHDVEADYVLPQVDAVGKILDGLFREEVDSELLIWTLAWTSHLFVLAGIPRHDGSRTPADQVRFRRHLHVLTDLCLKP</sequence>
<feature type="domain" description="HTH tetR-type" evidence="5">
    <location>
        <begin position="6"/>
        <end position="66"/>
    </location>
</feature>
<dbReference type="SUPFAM" id="SSF48498">
    <property type="entry name" value="Tetracyclin repressor-like, C-terminal domain"/>
    <property type="match status" value="1"/>
</dbReference>
<dbReference type="SUPFAM" id="SSF46689">
    <property type="entry name" value="Homeodomain-like"/>
    <property type="match status" value="1"/>
</dbReference>
<evidence type="ECO:0000313" key="6">
    <source>
        <dbReference type="EMBL" id="GAA2734606.1"/>
    </source>
</evidence>